<evidence type="ECO:0000313" key="1">
    <source>
        <dbReference type="EMBL" id="ESQ89032.1"/>
    </source>
</evidence>
<accession>V4P4Y0</accession>
<proteinExistence type="predicted"/>
<gene>
    <name evidence="1" type="ORF">ABENE_14695</name>
</gene>
<name>V4P4Y0_9CAUL</name>
<dbReference type="EMBL" id="AWGB01000032">
    <property type="protein sequence ID" value="ESQ89032.1"/>
    <property type="molecule type" value="Genomic_DNA"/>
</dbReference>
<dbReference type="Proteomes" id="UP000017837">
    <property type="component" value="Unassembled WGS sequence"/>
</dbReference>
<reference evidence="1 2" key="1">
    <citation type="journal article" date="2014" name="Nature">
        <title>Sequential evolution of bacterial morphology by co-option of a developmental regulator.</title>
        <authorList>
            <person name="Jiang C."/>
            <person name="Brown P.J."/>
            <person name="Ducret A."/>
            <person name="Brun Y.V."/>
        </authorList>
    </citation>
    <scope>NUCLEOTIDE SEQUENCE [LARGE SCALE GENOMIC DNA]</scope>
    <source>
        <strain evidence="1 2">DSM 16100</strain>
    </source>
</reference>
<comment type="caution">
    <text evidence="1">The sequence shown here is derived from an EMBL/GenBank/DDBJ whole genome shotgun (WGS) entry which is preliminary data.</text>
</comment>
<keyword evidence="2" id="KW-1185">Reference proteome</keyword>
<protein>
    <submittedName>
        <fullName evidence="1">Uncharacterized protein</fullName>
    </submittedName>
</protein>
<sequence>MCLTTTPKLITALRTLMKEPGVAVTRAPTSLNAGNWAKEFLQGLHGLYGGTRLAAQELEGLVVDDDQRALWRADDLGRCYGARRLRDLGRRTVGRSAWRNRWANMARTAS</sequence>
<dbReference type="RefSeq" id="WP_023447365.1">
    <property type="nucleotide sequence ID" value="NZ_AQWM01000009.1"/>
</dbReference>
<dbReference type="AlphaFoldDB" id="V4P4Y0"/>
<organism evidence="1 2">
    <name type="scientific">Asticcacaulis benevestitus DSM 16100 = ATCC BAA-896</name>
    <dbReference type="NCBI Taxonomy" id="1121022"/>
    <lineage>
        <taxon>Bacteria</taxon>
        <taxon>Pseudomonadati</taxon>
        <taxon>Pseudomonadota</taxon>
        <taxon>Alphaproteobacteria</taxon>
        <taxon>Caulobacterales</taxon>
        <taxon>Caulobacteraceae</taxon>
        <taxon>Asticcacaulis</taxon>
    </lineage>
</organism>
<evidence type="ECO:0000313" key="2">
    <source>
        <dbReference type="Proteomes" id="UP000017837"/>
    </source>
</evidence>
<dbReference type="eggNOG" id="COG5323">
    <property type="taxonomic scope" value="Bacteria"/>
</dbReference>